<dbReference type="Proteomes" id="UP000310754">
    <property type="component" value="Unassembled WGS sequence"/>
</dbReference>
<dbReference type="SUPFAM" id="SSF56349">
    <property type="entry name" value="DNA breaking-rejoining enzymes"/>
    <property type="match status" value="1"/>
</dbReference>
<dbReference type="InterPro" id="IPR011010">
    <property type="entry name" value="DNA_brk_join_enz"/>
</dbReference>
<comment type="similarity">
    <text evidence="1">Belongs to the 'phage' integrase family.</text>
</comment>
<dbReference type="InterPro" id="IPR013762">
    <property type="entry name" value="Integrase-like_cat_sf"/>
</dbReference>
<dbReference type="GO" id="GO:0003677">
    <property type="term" value="F:DNA binding"/>
    <property type="evidence" value="ECO:0007669"/>
    <property type="project" value="UniProtKB-KW"/>
</dbReference>
<dbReference type="GO" id="GO:0006310">
    <property type="term" value="P:DNA recombination"/>
    <property type="evidence" value="ECO:0007669"/>
    <property type="project" value="UniProtKB-KW"/>
</dbReference>
<dbReference type="Gene3D" id="1.10.150.130">
    <property type="match status" value="1"/>
</dbReference>
<evidence type="ECO:0000313" key="8">
    <source>
        <dbReference type="Proteomes" id="UP000310754"/>
    </source>
</evidence>
<accession>A0A4S3ZR59</accession>
<organism evidence="7 8">
    <name type="scientific">Allorhizobium terrae</name>
    <dbReference type="NCBI Taxonomy" id="1848972"/>
    <lineage>
        <taxon>Bacteria</taxon>
        <taxon>Pseudomonadati</taxon>
        <taxon>Pseudomonadota</taxon>
        <taxon>Alphaproteobacteria</taxon>
        <taxon>Hyphomicrobiales</taxon>
        <taxon>Rhizobiaceae</taxon>
        <taxon>Rhizobium/Agrobacterium group</taxon>
        <taxon>Allorhizobium</taxon>
    </lineage>
</organism>
<sequence>MNKFASKLAALNTFEQLAREWYDLQKSQWVERHASDVIESLEKEVFPHIGARPINDLQPTDILPVLRLIERRGAIETARRVRQRMSAVFVYGIATGRAKDDPAATVQKAMAPLIKGRQPAVVDLEEAREMLLAAIATPSHPVTRLALRILALTAVRPGTLIATQWSEWDEESLTQGIWQIPAERMKLRLQYKNDQSRDHLVPLARQTIEAIQTLQRLTGRGPLTLPQNAQSPSPSDTPRSEPRTHVLGGEVVG</sequence>
<feature type="compositionally biased region" description="Polar residues" evidence="5">
    <location>
        <begin position="225"/>
        <end position="237"/>
    </location>
</feature>
<dbReference type="EMBL" id="SSOA01000010">
    <property type="protein sequence ID" value="THF48078.1"/>
    <property type="molecule type" value="Genomic_DNA"/>
</dbReference>
<keyword evidence="2" id="KW-0229">DNA integration</keyword>
<keyword evidence="4" id="KW-0233">DNA recombination</keyword>
<keyword evidence="8" id="KW-1185">Reference proteome</keyword>
<evidence type="ECO:0000256" key="1">
    <source>
        <dbReference type="ARBA" id="ARBA00008857"/>
    </source>
</evidence>
<evidence type="ECO:0000313" key="7">
    <source>
        <dbReference type="EMBL" id="THF48078.1"/>
    </source>
</evidence>
<dbReference type="Gene3D" id="1.10.443.10">
    <property type="entry name" value="Intergrase catalytic core"/>
    <property type="match status" value="1"/>
</dbReference>
<evidence type="ECO:0000259" key="6">
    <source>
        <dbReference type="Pfam" id="PF22022"/>
    </source>
</evidence>
<dbReference type="InterPro" id="IPR010998">
    <property type="entry name" value="Integrase_recombinase_N"/>
</dbReference>
<evidence type="ECO:0000256" key="5">
    <source>
        <dbReference type="SAM" id="MobiDB-lite"/>
    </source>
</evidence>
<dbReference type="AlphaFoldDB" id="A0A4S3ZR59"/>
<dbReference type="InterPro" id="IPR050808">
    <property type="entry name" value="Phage_Integrase"/>
</dbReference>
<evidence type="ECO:0000256" key="4">
    <source>
        <dbReference type="ARBA" id="ARBA00023172"/>
    </source>
</evidence>
<dbReference type="InterPro" id="IPR053876">
    <property type="entry name" value="Phage_int_M"/>
</dbReference>
<evidence type="ECO:0000256" key="3">
    <source>
        <dbReference type="ARBA" id="ARBA00023125"/>
    </source>
</evidence>
<feature type="domain" description="Phage integrase central" evidence="6">
    <location>
        <begin position="14"/>
        <end position="109"/>
    </location>
</feature>
<comment type="caution">
    <text evidence="7">The sequence shown here is derived from an EMBL/GenBank/DDBJ whole genome shotgun (WGS) entry which is preliminary data.</text>
</comment>
<protein>
    <recommendedName>
        <fullName evidence="6">Phage integrase central domain-containing protein</fullName>
    </recommendedName>
</protein>
<feature type="region of interest" description="Disordered" evidence="5">
    <location>
        <begin position="219"/>
        <end position="253"/>
    </location>
</feature>
<name>A0A4S3ZR59_9HYPH</name>
<dbReference type="GO" id="GO:0015074">
    <property type="term" value="P:DNA integration"/>
    <property type="evidence" value="ECO:0007669"/>
    <property type="project" value="UniProtKB-KW"/>
</dbReference>
<dbReference type="PANTHER" id="PTHR30629">
    <property type="entry name" value="PROPHAGE INTEGRASE"/>
    <property type="match status" value="1"/>
</dbReference>
<dbReference type="PANTHER" id="PTHR30629:SF2">
    <property type="entry name" value="PROPHAGE INTEGRASE INTS-RELATED"/>
    <property type="match status" value="1"/>
</dbReference>
<evidence type="ECO:0000256" key="2">
    <source>
        <dbReference type="ARBA" id="ARBA00022908"/>
    </source>
</evidence>
<dbReference type="RefSeq" id="WP_190236786.1">
    <property type="nucleotide sequence ID" value="NZ_SSOA01000010.1"/>
</dbReference>
<dbReference type="Pfam" id="PF22022">
    <property type="entry name" value="Phage_int_M"/>
    <property type="match status" value="1"/>
</dbReference>
<proteinExistence type="inferred from homology"/>
<keyword evidence="3" id="KW-0238">DNA-binding</keyword>
<reference evidence="7 8" key="1">
    <citation type="submission" date="2019-04" db="EMBL/GenBank/DDBJ databases">
        <title>Rhizobium terrae sp. nov., isolated from a paddy soil.</title>
        <authorList>
            <person name="Lin S.-Y."/>
            <person name="Hameed A."/>
            <person name="Huang H.-I."/>
            <person name="Young C.-C."/>
        </authorList>
    </citation>
    <scope>NUCLEOTIDE SEQUENCE [LARGE SCALE GENOMIC DNA]</scope>
    <source>
        <strain evidence="7 8">CC-HIH110</strain>
    </source>
</reference>
<gene>
    <name evidence="7" type="ORF">E6C51_16565</name>
</gene>